<dbReference type="PANTHER" id="PTHR47892:SF1">
    <property type="entry name" value="UNIVERSAL STRESS PROTEIN E"/>
    <property type="match status" value="1"/>
</dbReference>
<evidence type="ECO:0000313" key="6">
    <source>
        <dbReference type="Proteomes" id="UP000036367"/>
    </source>
</evidence>
<dbReference type="EMBL" id="LECT01000021">
    <property type="protein sequence ID" value="KLU05231.1"/>
    <property type="molecule type" value="Genomic_DNA"/>
</dbReference>
<dbReference type="PATRIC" id="fig|595434.4.peg.2594"/>
<accession>A0A0J1BFE7</accession>
<keyword evidence="6" id="KW-1185">Reference proteome</keyword>
<feature type="domain" description="UspA" evidence="4">
    <location>
        <begin position="19"/>
        <end position="158"/>
    </location>
</feature>
<evidence type="ECO:0000259" key="4">
    <source>
        <dbReference type="Pfam" id="PF00582"/>
    </source>
</evidence>
<dbReference type="InterPro" id="IPR006016">
    <property type="entry name" value="UspA"/>
</dbReference>
<evidence type="ECO:0000313" key="5">
    <source>
        <dbReference type="EMBL" id="KLU05231.1"/>
    </source>
</evidence>
<evidence type="ECO:0000256" key="1">
    <source>
        <dbReference type="ARBA" id="ARBA00004496"/>
    </source>
</evidence>
<dbReference type="STRING" id="595434.RISK_002722"/>
<evidence type="ECO:0000256" key="3">
    <source>
        <dbReference type="ARBA" id="ARBA00037131"/>
    </source>
</evidence>
<dbReference type="GO" id="GO:0005737">
    <property type="term" value="C:cytoplasm"/>
    <property type="evidence" value="ECO:0007669"/>
    <property type="project" value="UniProtKB-SubCell"/>
</dbReference>
<comment type="subcellular location">
    <subcellularLocation>
        <location evidence="1">Cytoplasm</location>
    </subcellularLocation>
</comment>
<evidence type="ECO:0000256" key="2">
    <source>
        <dbReference type="ARBA" id="ARBA00022490"/>
    </source>
</evidence>
<name>A0A0J1BFE7_RHOIS</name>
<comment type="function">
    <text evidence="3">Required for resistance to DNA-damaging agents.</text>
</comment>
<feature type="domain" description="UspA" evidence="4">
    <location>
        <begin position="184"/>
        <end position="313"/>
    </location>
</feature>
<dbReference type="CDD" id="cd00293">
    <property type="entry name" value="USP-like"/>
    <property type="match status" value="1"/>
</dbReference>
<dbReference type="SUPFAM" id="SSF52402">
    <property type="entry name" value="Adenine nucleotide alpha hydrolases-like"/>
    <property type="match status" value="2"/>
</dbReference>
<proteinExistence type="predicted"/>
<gene>
    <name evidence="5" type="ORF">RISK_002722</name>
</gene>
<dbReference type="AlphaFoldDB" id="A0A0J1BFE7"/>
<comment type="caution">
    <text evidence="5">The sequence shown here is derived from an EMBL/GenBank/DDBJ whole genome shotgun (WGS) entry which is preliminary data.</text>
</comment>
<protein>
    <submittedName>
        <fullName evidence="5">Universal stress protein family 1</fullName>
    </submittedName>
</protein>
<dbReference type="PANTHER" id="PTHR47892">
    <property type="entry name" value="UNIVERSAL STRESS PROTEIN E"/>
    <property type="match status" value="1"/>
</dbReference>
<sequence>MNSQSLPCQTSAPNTMQNFTNILVYAGTEQPQVAVSRATDMALENNAKLTLMDVVKPIPKALGMMTDVAKPEELEKLVAADRRRRLLDLAADYSDTGLTLDVAVAIGDPATEITRQVLREEHDLVVKTADGFSAAERFFGSIAKSLLRLCPCPVWLLKPDIHGEFDQVVAAIDVEAANQQHRELNRQILERAYSIAQRDKAQLHVVAAWQMWMEDSIRRHAGDDAVDLARKDHEMKVHQALDELLQTPYADAADVHLHLRHGSPADVIRSVADEVEADLMVMGTVCRSGIAGILIGNTAETVIPDITCSLLALKPKGFLSPVEMSQTSLIEDDEPLPLI</sequence>
<organism evidence="5 6">
    <name type="scientific">Rhodopirellula islandica</name>
    <dbReference type="NCBI Taxonomy" id="595434"/>
    <lineage>
        <taxon>Bacteria</taxon>
        <taxon>Pseudomonadati</taxon>
        <taxon>Planctomycetota</taxon>
        <taxon>Planctomycetia</taxon>
        <taxon>Pirellulales</taxon>
        <taxon>Pirellulaceae</taxon>
        <taxon>Rhodopirellula</taxon>
    </lineage>
</organism>
<dbReference type="Pfam" id="PF00582">
    <property type="entry name" value="Usp"/>
    <property type="match status" value="2"/>
</dbReference>
<keyword evidence="2" id="KW-0963">Cytoplasm</keyword>
<dbReference type="Proteomes" id="UP000036367">
    <property type="component" value="Unassembled WGS sequence"/>
</dbReference>
<dbReference type="Gene3D" id="3.40.50.12370">
    <property type="match status" value="1"/>
</dbReference>
<reference evidence="5" key="1">
    <citation type="submission" date="2015-05" db="EMBL/GenBank/DDBJ databases">
        <title>Permanent draft genome of Rhodopirellula islandicus K833.</title>
        <authorList>
            <person name="Kizina J."/>
            <person name="Richter M."/>
            <person name="Glockner F.O."/>
            <person name="Harder J."/>
        </authorList>
    </citation>
    <scope>NUCLEOTIDE SEQUENCE [LARGE SCALE GENOMIC DNA]</scope>
    <source>
        <strain evidence="5">K833</strain>
    </source>
</reference>